<comment type="similarity">
    <text evidence="1">Belongs to the flavin-dependent halogenase family. Bacterial tryptophan halogenase subfamily.</text>
</comment>
<dbReference type="OrthoDB" id="103324at2"/>
<sequence>MTTTDWDVIVVGGGPGGSTAATVTALDGHRVLLLERGTLPRYQIGESLLPSTIHGVLPVLGVREEVEAAGFVRKNGGTFRWGTSPEPWSFWFNASPGMVELGAYGYQVERMKFDDILLRNARAKGVDVRQNHRVTGVLEEGDRVTGVRFTDADGVAHEATAKYVVDASGNGSRIHTAVGGQREYSEFFRNIAVFSYFEGAGRLPEPHSGNILSAAFDRGWIWFIPLSDTLTSVGVVVSVRDAEAIQANPDAALHAMIDQCPVVRQYLRDAKRSTTAPYDEVRVRRDYSYERTKLSRPGMVVVGDAAMFIDPVFSSGVHLSTYSALLAARAINTTLAGLADEAACFAEFDSRYRREFAVFRDFLVAFYKMNVDERSYFWEAKRIAHHDGSVLEAFVDLVGGMMPADLKRPSALPPEARNMPIPPAMVGAVGMSMEMGIRDMNGTLGASPVPMPPMTAGLLPTADGLRWEVPQGWAADETARAHAPGA</sequence>
<protein>
    <submittedName>
        <fullName evidence="2">Halogenation protein CepH</fullName>
    </submittedName>
</protein>
<dbReference type="Pfam" id="PF04820">
    <property type="entry name" value="Trp_halogenase"/>
    <property type="match status" value="2"/>
</dbReference>
<evidence type="ECO:0000256" key="1">
    <source>
        <dbReference type="ARBA" id="ARBA00038396"/>
    </source>
</evidence>
<dbReference type="RefSeq" id="WP_133849051.1">
    <property type="nucleotide sequence ID" value="NZ_SNXZ01000002.1"/>
</dbReference>
<accession>A0A4R6SG31</accession>
<dbReference type="EMBL" id="SNXZ01000002">
    <property type="protein sequence ID" value="TDQ00316.1"/>
    <property type="molecule type" value="Genomic_DNA"/>
</dbReference>
<keyword evidence="3" id="KW-1185">Reference proteome</keyword>
<dbReference type="GO" id="GO:0004497">
    <property type="term" value="F:monooxygenase activity"/>
    <property type="evidence" value="ECO:0007669"/>
    <property type="project" value="InterPro"/>
</dbReference>
<evidence type="ECO:0000313" key="2">
    <source>
        <dbReference type="EMBL" id="TDQ00316.1"/>
    </source>
</evidence>
<gene>
    <name evidence="2" type="ORF">EV186_102177</name>
</gene>
<dbReference type="PRINTS" id="PR00420">
    <property type="entry name" value="RNGMNOXGNASE"/>
</dbReference>
<dbReference type="InterPro" id="IPR006905">
    <property type="entry name" value="Flavin_halogenase"/>
</dbReference>
<dbReference type="Gene3D" id="3.30.9.100">
    <property type="match status" value="1"/>
</dbReference>
<dbReference type="InterPro" id="IPR036188">
    <property type="entry name" value="FAD/NAD-bd_sf"/>
</dbReference>
<dbReference type="PANTHER" id="PTHR43747">
    <property type="entry name" value="FAD-BINDING PROTEIN"/>
    <property type="match status" value="1"/>
</dbReference>
<dbReference type="InterPro" id="IPR050816">
    <property type="entry name" value="Flavin-dep_Halogenase_NPB"/>
</dbReference>
<name>A0A4R6SG31_LABRH</name>
<proteinExistence type="inferred from homology"/>
<dbReference type="AlphaFoldDB" id="A0A4R6SG31"/>
<evidence type="ECO:0000313" key="3">
    <source>
        <dbReference type="Proteomes" id="UP000295444"/>
    </source>
</evidence>
<dbReference type="SUPFAM" id="SSF51905">
    <property type="entry name" value="FAD/NAD(P)-binding domain"/>
    <property type="match status" value="1"/>
</dbReference>
<dbReference type="PANTHER" id="PTHR43747:SF1">
    <property type="entry name" value="SLR1998 PROTEIN"/>
    <property type="match status" value="1"/>
</dbReference>
<dbReference type="Gene3D" id="3.50.50.60">
    <property type="entry name" value="FAD/NAD(P)-binding domain"/>
    <property type="match status" value="1"/>
</dbReference>
<organism evidence="2 3">
    <name type="scientific">Labedaea rhizosphaerae</name>
    <dbReference type="NCBI Taxonomy" id="598644"/>
    <lineage>
        <taxon>Bacteria</taxon>
        <taxon>Bacillati</taxon>
        <taxon>Actinomycetota</taxon>
        <taxon>Actinomycetes</taxon>
        <taxon>Pseudonocardiales</taxon>
        <taxon>Pseudonocardiaceae</taxon>
        <taxon>Labedaea</taxon>
    </lineage>
</organism>
<comment type="caution">
    <text evidence="2">The sequence shown here is derived from an EMBL/GenBank/DDBJ whole genome shotgun (WGS) entry which is preliminary data.</text>
</comment>
<reference evidence="2 3" key="1">
    <citation type="submission" date="2019-03" db="EMBL/GenBank/DDBJ databases">
        <title>Genomic Encyclopedia of Type Strains, Phase IV (KMG-IV): sequencing the most valuable type-strain genomes for metagenomic binning, comparative biology and taxonomic classification.</title>
        <authorList>
            <person name="Goeker M."/>
        </authorList>
    </citation>
    <scope>NUCLEOTIDE SEQUENCE [LARGE SCALE GENOMIC DNA]</scope>
    <source>
        <strain evidence="2 3">DSM 45361</strain>
    </source>
</reference>
<dbReference type="Proteomes" id="UP000295444">
    <property type="component" value="Unassembled WGS sequence"/>
</dbReference>